<evidence type="ECO:0000313" key="1">
    <source>
        <dbReference type="EMBL" id="MBE5728252.1"/>
    </source>
</evidence>
<evidence type="ECO:0000313" key="2">
    <source>
        <dbReference type="Proteomes" id="UP000718571"/>
    </source>
</evidence>
<name>A0A8T3UQT3_9ARCH</name>
<organism evidence="1 2">
    <name type="scientific">Candidatus Acidifodinimicrobium mancum</name>
    <dbReference type="NCBI Taxonomy" id="2898728"/>
    <lineage>
        <taxon>Archaea</taxon>
        <taxon>Candidatus Parvarchaeota</taxon>
        <taxon>Candidatus Acidifodinimicrobiaceae</taxon>
        <taxon>Candidatus Acidifodinimicrobium</taxon>
    </lineage>
</organism>
<accession>A0A8T3UQT3</accession>
<gene>
    <name evidence="1" type="ORF">IHE51_00090</name>
</gene>
<proteinExistence type="predicted"/>
<protein>
    <submittedName>
        <fullName evidence="1">Zinc ribbon domain-containing protein</fullName>
    </submittedName>
</protein>
<sequence>MVKRQCPICSFQIKETWNFCPNCGAALSKSFENSVNLKVPMEVLQNLTPIVNNLVNNLIQTQSRKEQANEVELSQPAWNMNVGAVVEPEDYITKYGDAVIHTIYMPGVRERSDILVNKFENSVEIRAKSDDKLYLKIIKREKDEVVASEELSKDNFILKLKKKNK</sequence>
<dbReference type="Proteomes" id="UP000718571">
    <property type="component" value="Unassembled WGS sequence"/>
</dbReference>
<comment type="caution">
    <text evidence="1">The sequence shown here is derived from an EMBL/GenBank/DDBJ whole genome shotgun (WGS) entry which is preliminary data.</text>
</comment>
<reference evidence="1 2" key="1">
    <citation type="submission" date="2020-09" db="EMBL/GenBank/DDBJ databases">
        <title>Genomic characterization of a novel Parvarchaeota family in acid mine drainage sediments.</title>
        <authorList>
            <person name="Luo Z.-H."/>
        </authorList>
    </citation>
    <scope>NUCLEOTIDE SEQUENCE [LARGE SCALE GENOMIC DNA]</scope>
    <source>
        <strain evidence="1">MAS1_bins.189</strain>
    </source>
</reference>
<dbReference type="AlphaFoldDB" id="A0A8T3UQT3"/>
<dbReference type="EMBL" id="JADFAR010000002">
    <property type="protein sequence ID" value="MBE5728252.1"/>
    <property type="molecule type" value="Genomic_DNA"/>
</dbReference>